<name>A0A7S3JL36_9SPIT</name>
<dbReference type="AlphaFoldDB" id="A0A7S3JL36"/>
<accession>A0A7S3JL36</accession>
<dbReference type="EMBL" id="HBII01040581">
    <property type="protein sequence ID" value="CAE0358085.1"/>
    <property type="molecule type" value="Transcribed_RNA"/>
</dbReference>
<proteinExistence type="predicted"/>
<evidence type="ECO:0000313" key="1">
    <source>
        <dbReference type="EMBL" id="CAE0358085.1"/>
    </source>
</evidence>
<protein>
    <submittedName>
        <fullName evidence="1">Uncharacterized protein</fullName>
    </submittedName>
</protein>
<reference evidence="1" key="1">
    <citation type="submission" date="2021-01" db="EMBL/GenBank/DDBJ databases">
        <authorList>
            <person name="Corre E."/>
            <person name="Pelletier E."/>
            <person name="Niang G."/>
            <person name="Scheremetjew M."/>
            <person name="Finn R."/>
            <person name="Kale V."/>
            <person name="Holt S."/>
            <person name="Cochrane G."/>
            <person name="Meng A."/>
            <person name="Brown T."/>
            <person name="Cohen L."/>
        </authorList>
    </citation>
    <scope>NUCLEOTIDE SEQUENCE</scope>
    <source>
        <strain evidence="1">FSP1.4</strain>
    </source>
</reference>
<sequence length="111" mass="13081">MWKEVNSKEGNEQKFVDWISNLMLSSSKEPKYFDGNKDIPFIKCEALHQLYEVFYVKQTHNLDFQAFVSLLQDVGEEKGIMRVEEEEQDDYVPLAVIQDLALHFIKISFVF</sequence>
<gene>
    <name evidence="1" type="ORF">EHAR0213_LOCUS17005</name>
</gene>
<organism evidence="1">
    <name type="scientific">Euplotes harpa</name>
    <dbReference type="NCBI Taxonomy" id="151035"/>
    <lineage>
        <taxon>Eukaryota</taxon>
        <taxon>Sar</taxon>
        <taxon>Alveolata</taxon>
        <taxon>Ciliophora</taxon>
        <taxon>Intramacronucleata</taxon>
        <taxon>Spirotrichea</taxon>
        <taxon>Hypotrichia</taxon>
        <taxon>Euplotida</taxon>
        <taxon>Euplotidae</taxon>
        <taxon>Euplotes</taxon>
    </lineage>
</organism>